<dbReference type="SUPFAM" id="SSF55874">
    <property type="entry name" value="ATPase domain of HSP90 chaperone/DNA topoisomerase II/histidine kinase"/>
    <property type="match status" value="1"/>
</dbReference>
<dbReference type="InterPro" id="IPR011990">
    <property type="entry name" value="TPR-like_helical_dom_sf"/>
</dbReference>
<dbReference type="Pfam" id="PF13581">
    <property type="entry name" value="HATPase_c_2"/>
    <property type="match status" value="1"/>
</dbReference>
<dbReference type="InterPro" id="IPR011495">
    <property type="entry name" value="Sig_transdc_His_kin_sub2_dim/P"/>
</dbReference>
<dbReference type="Proteomes" id="UP000557307">
    <property type="component" value="Unassembled WGS sequence"/>
</dbReference>
<proteinExistence type="predicted"/>
<comment type="catalytic activity">
    <reaction evidence="1">
        <text>ATP + protein L-histidine = ADP + protein N-phospho-L-histidine.</text>
        <dbReference type="EC" id="2.7.13.3"/>
    </reaction>
</comment>
<keyword evidence="9" id="KW-0812">Transmembrane</keyword>
<evidence type="ECO:0000256" key="4">
    <source>
        <dbReference type="ARBA" id="ARBA00022679"/>
    </source>
</evidence>
<dbReference type="PANTHER" id="PTHR41523:SF8">
    <property type="entry name" value="ETHYLENE RESPONSE SENSOR PROTEIN"/>
    <property type="match status" value="1"/>
</dbReference>
<feature type="domain" description="Histidine kinase/HSP90-like ATPase" evidence="10">
    <location>
        <begin position="483"/>
        <end position="579"/>
    </location>
</feature>
<name>A0A840TFJ9_9BACT</name>
<evidence type="ECO:0000256" key="6">
    <source>
        <dbReference type="ARBA" id="ARBA00022777"/>
    </source>
</evidence>
<keyword evidence="3" id="KW-0597">Phosphoprotein</keyword>
<evidence type="ECO:0000313" key="12">
    <source>
        <dbReference type="Proteomes" id="UP000557307"/>
    </source>
</evidence>
<evidence type="ECO:0000256" key="2">
    <source>
        <dbReference type="ARBA" id="ARBA00012438"/>
    </source>
</evidence>
<keyword evidence="12" id="KW-1185">Reference proteome</keyword>
<dbReference type="Pfam" id="PF07568">
    <property type="entry name" value="HisKA_2"/>
    <property type="match status" value="1"/>
</dbReference>
<keyword evidence="9" id="KW-1133">Transmembrane helix</keyword>
<comment type="caution">
    <text evidence="11">The sequence shown here is derived from an EMBL/GenBank/DDBJ whole genome shotgun (WGS) entry which is preliminary data.</text>
</comment>
<dbReference type="Pfam" id="PF13181">
    <property type="entry name" value="TPR_8"/>
    <property type="match status" value="1"/>
</dbReference>
<dbReference type="SMART" id="SM00387">
    <property type="entry name" value="HATPase_c"/>
    <property type="match status" value="1"/>
</dbReference>
<evidence type="ECO:0000259" key="10">
    <source>
        <dbReference type="SMART" id="SM00387"/>
    </source>
</evidence>
<dbReference type="SUPFAM" id="SSF48452">
    <property type="entry name" value="TPR-like"/>
    <property type="match status" value="2"/>
</dbReference>
<keyword evidence="7" id="KW-0067">ATP-binding</keyword>
<evidence type="ECO:0000256" key="9">
    <source>
        <dbReference type="SAM" id="Phobius"/>
    </source>
</evidence>
<dbReference type="SMART" id="SM00028">
    <property type="entry name" value="TPR"/>
    <property type="match status" value="6"/>
</dbReference>
<protein>
    <recommendedName>
        <fullName evidence="2">histidine kinase</fullName>
        <ecNumber evidence="2">2.7.13.3</ecNumber>
    </recommendedName>
</protein>
<gene>
    <name evidence="11" type="ORF">HNQ92_000395</name>
</gene>
<reference evidence="11 12" key="1">
    <citation type="submission" date="2020-08" db="EMBL/GenBank/DDBJ databases">
        <title>Genomic Encyclopedia of Type Strains, Phase IV (KMG-IV): sequencing the most valuable type-strain genomes for metagenomic binning, comparative biology and taxonomic classification.</title>
        <authorList>
            <person name="Goeker M."/>
        </authorList>
    </citation>
    <scope>NUCLEOTIDE SEQUENCE [LARGE SCALE GENOMIC DNA]</scope>
    <source>
        <strain evidence="11 12">DSM 105074</strain>
    </source>
</reference>
<dbReference type="Gene3D" id="3.30.565.10">
    <property type="entry name" value="Histidine kinase-like ATPase, C-terminal domain"/>
    <property type="match status" value="1"/>
</dbReference>
<evidence type="ECO:0000256" key="7">
    <source>
        <dbReference type="ARBA" id="ARBA00022840"/>
    </source>
</evidence>
<dbReference type="GO" id="GO:0004673">
    <property type="term" value="F:protein histidine kinase activity"/>
    <property type="evidence" value="ECO:0007669"/>
    <property type="project" value="UniProtKB-EC"/>
</dbReference>
<keyword evidence="8" id="KW-0175">Coiled coil</keyword>
<evidence type="ECO:0000256" key="3">
    <source>
        <dbReference type="ARBA" id="ARBA00022553"/>
    </source>
</evidence>
<dbReference type="RefSeq" id="WP_184170106.1">
    <property type="nucleotide sequence ID" value="NZ_JACHGF010000001.1"/>
</dbReference>
<keyword evidence="6 11" id="KW-0418">Kinase</keyword>
<keyword evidence="4" id="KW-0808">Transferase</keyword>
<dbReference type="InterPro" id="IPR003594">
    <property type="entry name" value="HATPase_dom"/>
</dbReference>
<accession>A0A840TFJ9</accession>
<dbReference type="GO" id="GO:0005524">
    <property type="term" value="F:ATP binding"/>
    <property type="evidence" value="ECO:0007669"/>
    <property type="project" value="UniProtKB-KW"/>
</dbReference>
<dbReference type="Gene3D" id="3.30.450.20">
    <property type="entry name" value="PAS domain"/>
    <property type="match status" value="1"/>
</dbReference>
<dbReference type="PANTHER" id="PTHR41523">
    <property type="entry name" value="TWO-COMPONENT SYSTEM SENSOR PROTEIN"/>
    <property type="match status" value="1"/>
</dbReference>
<sequence length="584" mass="67022">MLTVSLATAQVPERIAQLPNDSTKIVALCDYATQIAFDQGKIEEAYGLIRQAEELNQTTPSAYAAACVVKANGIVAHANEKFPEAVRLLLQAYDLFLKKGYTLEAAESLVRVSHVHFKEDNLEASERYLVRAEALLKNYPESTKSKVMMGNIYNELSNIYGKRKQPNQSLEYINKALQLYRETQNEDRYYSSLLNSAISYKNLGLFDESLERYQEFENYVEKINDDYYRLYLYMNLPYALMGKNQVDQAIAYAQKGLALVPKTSGQFEHYAEVHGILSEAYEKKRDYQAALHNYRLKEAYGDSLTDLQKKRQIAELETQFETKQKELQIEQLNVQHQAKQRQTLLLSASLLLLLLLLGVMAWQYVRLRRSKEQIAEQSAQLKLMMKELHHRVKNNLAIVSGLLKLQSNRITEVSAAKAVREGQQRVEAMSLIHQRLYQTDHVTSVNIREYIIDLAENLMQSYGYDRDAFDLRIDVERTQLDVDLAIPIGLIINELLTNSFKHAYEGVQRPMLIINLRNNDGITLEVKDNGPGVDPIEWKKTSNSFGKRLITNLSEQTGGEFRIENTDGMHYYLHIPSQNLRKAA</sequence>
<evidence type="ECO:0000256" key="1">
    <source>
        <dbReference type="ARBA" id="ARBA00000085"/>
    </source>
</evidence>
<dbReference type="Gene3D" id="1.25.40.10">
    <property type="entry name" value="Tetratricopeptide repeat domain"/>
    <property type="match status" value="1"/>
</dbReference>
<dbReference type="EC" id="2.7.13.3" evidence="2"/>
<dbReference type="EMBL" id="JACHGF010000001">
    <property type="protein sequence ID" value="MBB5282274.1"/>
    <property type="molecule type" value="Genomic_DNA"/>
</dbReference>
<keyword evidence="5" id="KW-0547">Nucleotide-binding</keyword>
<keyword evidence="9" id="KW-0472">Membrane</keyword>
<dbReference type="InterPro" id="IPR036890">
    <property type="entry name" value="HATPase_C_sf"/>
</dbReference>
<feature type="coiled-coil region" evidence="8">
    <location>
        <begin position="313"/>
        <end position="342"/>
    </location>
</feature>
<dbReference type="AlphaFoldDB" id="A0A840TFJ9"/>
<feature type="transmembrane region" description="Helical" evidence="9">
    <location>
        <begin position="344"/>
        <end position="365"/>
    </location>
</feature>
<evidence type="ECO:0000313" key="11">
    <source>
        <dbReference type="EMBL" id="MBB5282274.1"/>
    </source>
</evidence>
<evidence type="ECO:0000256" key="8">
    <source>
        <dbReference type="SAM" id="Coils"/>
    </source>
</evidence>
<evidence type="ECO:0000256" key="5">
    <source>
        <dbReference type="ARBA" id="ARBA00022741"/>
    </source>
</evidence>
<dbReference type="InterPro" id="IPR019734">
    <property type="entry name" value="TPR_rpt"/>
</dbReference>
<organism evidence="11 12">
    <name type="scientific">Rhabdobacter roseus</name>
    <dbReference type="NCBI Taxonomy" id="1655419"/>
    <lineage>
        <taxon>Bacteria</taxon>
        <taxon>Pseudomonadati</taxon>
        <taxon>Bacteroidota</taxon>
        <taxon>Cytophagia</taxon>
        <taxon>Cytophagales</taxon>
        <taxon>Cytophagaceae</taxon>
        <taxon>Rhabdobacter</taxon>
    </lineage>
</organism>